<dbReference type="PANTHER" id="PTHR11469">
    <property type="entry name" value="GLUCOSE-6-PHOSPHATE ISOMERASE"/>
    <property type="match status" value="1"/>
</dbReference>
<dbReference type="InterPro" id="IPR046348">
    <property type="entry name" value="SIS_dom_sf"/>
</dbReference>
<dbReference type="Gene3D" id="3.40.50.10490">
    <property type="entry name" value="Glucose-6-phosphate isomerase like protein, domain 1"/>
    <property type="match status" value="2"/>
</dbReference>
<dbReference type="CDD" id="cd05015">
    <property type="entry name" value="SIS_PGI_1"/>
    <property type="match status" value="1"/>
</dbReference>
<dbReference type="RefSeq" id="WP_264249974.1">
    <property type="nucleotide sequence ID" value="NZ_CP107567.1"/>
</dbReference>
<evidence type="ECO:0000313" key="10">
    <source>
        <dbReference type="Proteomes" id="UP001163878"/>
    </source>
</evidence>
<dbReference type="Gene3D" id="1.10.1390.10">
    <property type="match status" value="1"/>
</dbReference>
<sequence length="549" mass="60406">MNARQTRLNQMPEWTALGKHREQLGGTHLRELFAADPERGSRYTLQVGDLYLDHSKHLVTDETLALLRDLAAATGVAGLRDAMFRGEKINTTEDRAVLHTALRAPRDAVIEVDGENVVPAVHAVLDRMAAFSEKIRSGEWTGHTGRRIRNIVNIGIGGSDLGPAMAYEVLRSYTQRDLTFRFVSNVDGADLHEAVRDLDPAETLFIIASKTFTTIETITNATSARDWLLTNLRVGPDAVAKHFVALSTNAEKVSGFGIDTANMFEFWDWVGGRYSYDSAIGLSLMIAIGPDRFREMLDGFHLVDEHFRTAPAEANAPLLLGLLGVWYGAFFDAQSHAVLPYSHYLSKFTAYLQQLDMESNGKSVDRDGNPVDWQTGPVVWGTPGTNGQHAYYQLIHQGTKVIPADFIGFAKPVPSLLAGLVPQHDLLMANFFAQTQALAFGKTPEEVRAEGVAEELVAHKTFKGNHPTTTILAEELTPSVLGQLIALYEHKVFVQGAIWNIDSFDQWGVELGKVLAKKIEPVLTDGKGGEQLDSSTATLAGKYRTLRGR</sequence>
<reference evidence="9" key="1">
    <citation type="submission" date="2022-10" db="EMBL/GenBank/DDBJ databases">
        <title>Cytochrome P450 Catalyzes Benzene Ring Formation in the Biosynthesis of Trialkyl-Substituted Aromatic Polyketides.</title>
        <authorList>
            <person name="Zhao E."/>
            <person name="Ge H."/>
        </authorList>
    </citation>
    <scope>NUCLEOTIDE SEQUENCE</scope>
    <source>
        <strain evidence="9">NA0869</strain>
    </source>
</reference>
<dbReference type="EC" id="5.3.1.9" evidence="7"/>
<dbReference type="Proteomes" id="UP001163878">
    <property type="component" value="Chromosome"/>
</dbReference>
<gene>
    <name evidence="7 9" type="primary">pgi</name>
    <name evidence="9" type="ORF">OGH68_08405</name>
</gene>
<keyword evidence="4 7" id="KW-0324">Glycolysis</keyword>
<evidence type="ECO:0000256" key="2">
    <source>
        <dbReference type="ARBA" id="ARBA00006604"/>
    </source>
</evidence>
<dbReference type="NCBIfam" id="NF001211">
    <property type="entry name" value="PRK00179.1"/>
    <property type="match status" value="1"/>
</dbReference>
<feature type="active site" evidence="7">
    <location>
        <position position="389"/>
    </location>
</feature>
<dbReference type="InterPro" id="IPR035482">
    <property type="entry name" value="SIS_PGI_2"/>
</dbReference>
<organism evidence="9 10">
    <name type="scientific">Streptomyces peucetius</name>
    <dbReference type="NCBI Taxonomy" id="1950"/>
    <lineage>
        <taxon>Bacteria</taxon>
        <taxon>Bacillati</taxon>
        <taxon>Actinomycetota</taxon>
        <taxon>Actinomycetes</taxon>
        <taxon>Kitasatosporales</taxon>
        <taxon>Streptomycetaceae</taxon>
        <taxon>Streptomyces</taxon>
    </lineage>
</organism>
<evidence type="ECO:0000256" key="7">
    <source>
        <dbReference type="HAMAP-Rule" id="MF_00473"/>
    </source>
</evidence>
<comment type="pathway">
    <text evidence="7">Carbohydrate biosynthesis; gluconeogenesis.</text>
</comment>
<feature type="active site" evidence="7">
    <location>
        <position position="513"/>
    </location>
</feature>
<dbReference type="EMBL" id="CP107567">
    <property type="protein sequence ID" value="UYQ66434.1"/>
    <property type="molecule type" value="Genomic_DNA"/>
</dbReference>
<evidence type="ECO:0000256" key="3">
    <source>
        <dbReference type="ARBA" id="ARBA00022432"/>
    </source>
</evidence>
<dbReference type="InterPro" id="IPR018189">
    <property type="entry name" value="Phosphoglucose_isomerase_CS"/>
</dbReference>
<dbReference type="HAMAP" id="MF_00473">
    <property type="entry name" value="G6P_isomerase"/>
    <property type="match status" value="1"/>
</dbReference>
<comment type="similarity">
    <text evidence="2 7 8">Belongs to the GPI family.</text>
</comment>
<name>A0ABY6IHD2_STRPE</name>
<dbReference type="Pfam" id="PF00342">
    <property type="entry name" value="PGI"/>
    <property type="match status" value="1"/>
</dbReference>
<keyword evidence="7" id="KW-0963">Cytoplasm</keyword>
<dbReference type="PRINTS" id="PR00662">
    <property type="entry name" value="G6PISOMERASE"/>
</dbReference>
<protein>
    <recommendedName>
        <fullName evidence="7">Glucose-6-phosphate isomerase</fullName>
        <shortName evidence="7">GPI</shortName>
        <ecNumber evidence="7">5.3.1.9</ecNumber>
    </recommendedName>
    <alternativeName>
        <fullName evidence="7">Phosphoglucose isomerase</fullName>
        <shortName evidence="7">PGI</shortName>
    </alternativeName>
    <alternativeName>
        <fullName evidence="7">Phosphohexose isomerase</fullName>
        <shortName evidence="7">PHI</shortName>
    </alternativeName>
</protein>
<evidence type="ECO:0000256" key="5">
    <source>
        <dbReference type="ARBA" id="ARBA00023235"/>
    </source>
</evidence>
<dbReference type="PANTHER" id="PTHR11469:SF1">
    <property type="entry name" value="GLUCOSE-6-PHOSPHATE ISOMERASE"/>
    <property type="match status" value="1"/>
</dbReference>
<comment type="pathway">
    <text evidence="1 7 8">Carbohydrate degradation; glycolysis; D-glyceraldehyde 3-phosphate and glycerone phosphate from D-glucose: step 2/4.</text>
</comment>
<dbReference type="PROSITE" id="PS51463">
    <property type="entry name" value="P_GLUCOSE_ISOMERASE_3"/>
    <property type="match status" value="1"/>
</dbReference>
<dbReference type="GO" id="GO:0004347">
    <property type="term" value="F:glucose-6-phosphate isomerase activity"/>
    <property type="evidence" value="ECO:0007669"/>
    <property type="project" value="UniProtKB-EC"/>
</dbReference>
<dbReference type="PROSITE" id="PS00174">
    <property type="entry name" value="P_GLUCOSE_ISOMERASE_2"/>
    <property type="match status" value="1"/>
</dbReference>
<keyword evidence="5 7" id="KW-0413">Isomerase</keyword>
<keyword evidence="3 7" id="KW-0312">Gluconeogenesis</keyword>
<comment type="function">
    <text evidence="7">Catalyzes the reversible isomerization of glucose-6-phosphate to fructose-6-phosphate.</text>
</comment>
<evidence type="ECO:0000256" key="8">
    <source>
        <dbReference type="RuleBase" id="RU000612"/>
    </source>
</evidence>
<dbReference type="InterPro" id="IPR035476">
    <property type="entry name" value="SIS_PGI_1"/>
</dbReference>
<keyword evidence="10" id="KW-1185">Reference proteome</keyword>
<evidence type="ECO:0000256" key="6">
    <source>
        <dbReference type="ARBA" id="ARBA00029321"/>
    </source>
</evidence>
<feature type="active site" description="Proton donor" evidence="7">
    <location>
        <position position="358"/>
    </location>
</feature>
<dbReference type="CDD" id="cd05016">
    <property type="entry name" value="SIS_PGI_2"/>
    <property type="match status" value="1"/>
</dbReference>
<comment type="catalytic activity">
    <reaction evidence="6 7 8">
        <text>alpha-D-glucose 6-phosphate = beta-D-fructose 6-phosphate</text>
        <dbReference type="Rhea" id="RHEA:11816"/>
        <dbReference type="ChEBI" id="CHEBI:57634"/>
        <dbReference type="ChEBI" id="CHEBI:58225"/>
        <dbReference type="EC" id="5.3.1.9"/>
    </reaction>
</comment>
<dbReference type="InterPro" id="IPR001672">
    <property type="entry name" value="G6P_Isomerase"/>
</dbReference>
<dbReference type="InterPro" id="IPR023096">
    <property type="entry name" value="G6P_Isomerase_C"/>
</dbReference>
<evidence type="ECO:0000256" key="4">
    <source>
        <dbReference type="ARBA" id="ARBA00023152"/>
    </source>
</evidence>
<proteinExistence type="inferred from homology"/>
<evidence type="ECO:0000313" key="9">
    <source>
        <dbReference type="EMBL" id="UYQ66434.1"/>
    </source>
</evidence>
<evidence type="ECO:0000256" key="1">
    <source>
        <dbReference type="ARBA" id="ARBA00004926"/>
    </source>
</evidence>
<comment type="subcellular location">
    <subcellularLocation>
        <location evidence="7">Cytoplasm</location>
    </subcellularLocation>
</comment>
<accession>A0ABY6IHD2</accession>
<dbReference type="SUPFAM" id="SSF53697">
    <property type="entry name" value="SIS domain"/>
    <property type="match status" value="1"/>
</dbReference>